<dbReference type="PANTHER" id="PTHR24006">
    <property type="entry name" value="UBIQUITIN CARBOXYL-TERMINAL HYDROLASE"/>
    <property type="match status" value="1"/>
</dbReference>
<keyword evidence="9" id="KW-1185">Reference proteome</keyword>
<evidence type="ECO:0000256" key="4">
    <source>
        <dbReference type="ARBA" id="ARBA00022786"/>
    </source>
</evidence>
<dbReference type="PROSITE" id="PS50235">
    <property type="entry name" value="USP_3"/>
    <property type="match status" value="1"/>
</dbReference>
<dbReference type="InterPro" id="IPR028889">
    <property type="entry name" value="USP"/>
</dbReference>
<dbReference type="InterPro" id="IPR018200">
    <property type="entry name" value="USP_CS"/>
</dbReference>
<evidence type="ECO:0000256" key="6">
    <source>
        <dbReference type="ARBA" id="ARBA00022807"/>
    </source>
</evidence>
<dbReference type="EMBL" id="MPUH01000450">
    <property type="protein sequence ID" value="OMJ79862.1"/>
    <property type="molecule type" value="Genomic_DNA"/>
</dbReference>
<accession>A0A1R2BSR4</accession>
<keyword evidence="5" id="KW-0378">Hydrolase</keyword>
<name>A0A1R2BSR4_9CILI</name>
<dbReference type="GO" id="GO:0004843">
    <property type="term" value="F:cysteine-type deubiquitinase activity"/>
    <property type="evidence" value="ECO:0007669"/>
    <property type="project" value="UniProtKB-EC"/>
</dbReference>
<keyword evidence="3" id="KW-0645">Protease</keyword>
<comment type="catalytic activity">
    <reaction evidence="1">
        <text>Thiol-dependent hydrolysis of ester, thioester, amide, peptide and isopeptide bonds formed by the C-terminal Gly of ubiquitin (a 76-residue protein attached to proteins as an intracellular targeting signal).</text>
        <dbReference type="EC" id="3.4.19.12"/>
    </reaction>
</comment>
<gene>
    <name evidence="8" type="ORF">SteCoe_20003</name>
</gene>
<evidence type="ECO:0000259" key="7">
    <source>
        <dbReference type="PROSITE" id="PS50235"/>
    </source>
</evidence>
<evidence type="ECO:0000256" key="1">
    <source>
        <dbReference type="ARBA" id="ARBA00000707"/>
    </source>
</evidence>
<sequence>METKRVLLNCQYRVIGFSNPSNCCFLNSAMQIVKAIGGLQNISSEHRGENILRSLQEVCGNSRLMEPKSAFWRLLELYLGYTPRAIRQNCACEFLRFFLTQLDEELEGLYTRVHVDEGDEWVEVGQRNQSQSFNFRAKGKSILYDLIGLGFKTEARAKGHSSMTYQEELIISVQAETKLTQALDNYFSYTKIESFIVDGVPTSCKAKTWISSFRPYLILHIQRFRVENGNIIKVKKFIEYPKILKIPLRCLSPSLKLLVENGNCLAPDYELKGIIEHHGESANSGHYTAVINNAGTWLHIDDQVVRPVSVDFVRNRIAYVLLYQQVNREYL</sequence>
<dbReference type="GO" id="GO:0005634">
    <property type="term" value="C:nucleus"/>
    <property type="evidence" value="ECO:0007669"/>
    <property type="project" value="TreeGrafter"/>
</dbReference>
<dbReference type="OrthoDB" id="411400at2759"/>
<protein>
    <recommendedName>
        <fullName evidence="2">ubiquitinyl hydrolase 1</fullName>
        <ecNumber evidence="2">3.4.19.12</ecNumber>
    </recommendedName>
</protein>
<feature type="domain" description="USP" evidence="7">
    <location>
        <begin position="15"/>
        <end position="326"/>
    </location>
</feature>
<organism evidence="8 9">
    <name type="scientific">Stentor coeruleus</name>
    <dbReference type="NCBI Taxonomy" id="5963"/>
    <lineage>
        <taxon>Eukaryota</taxon>
        <taxon>Sar</taxon>
        <taxon>Alveolata</taxon>
        <taxon>Ciliophora</taxon>
        <taxon>Postciliodesmatophora</taxon>
        <taxon>Heterotrichea</taxon>
        <taxon>Heterotrichida</taxon>
        <taxon>Stentoridae</taxon>
        <taxon>Stentor</taxon>
    </lineage>
</organism>
<dbReference type="PROSITE" id="PS00973">
    <property type="entry name" value="USP_2"/>
    <property type="match status" value="1"/>
</dbReference>
<evidence type="ECO:0000256" key="5">
    <source>
        <dbReference type="ARBA" id="ARBA00022801"/>
    </source>
</evidence>
<dbReference type="Gene3D" id="3.90.70.10">
    <property type="entry name" value="Cysteine proteinases"/>
    <property type="match status" value="1"/>
</dbReference>
<comment type="caution">
    <text evidence="8">The sequence shown here is derived from an EMBL/GenBank/DDBJ whole genome shotgun (WGS) entry which is preliminary data.</text>
</comment>
<dbReference type="InterPro" id="IPR038765">
    <property type="entry name" value="Papain-like_cys_pep_sf"/>
</dbReference>
<dbReference type="PANTHER" id="PTHR24006:SF687">
    <property type="entry name" value="UBIQUITIN CARBOXYL-TERMINAL HYDROLASE 10"/>
    <property type="match status" value="1"/>
</dbReference>
<reference evidence="8 9" key="1">
    <citation type="submission" date="2016-11" db="EMBL/GenBank/DDBJ databases">
        <title>The macronuclear genome of Stentor coeruleus: a giant cell with tiny introns.</title>
        <authorList>
            <person name="Slabodnick M."/>
            <person name="Ruby J.G."/>
            <person name="Reiff S.B."/>
            <person name="Swart E.C."/>
            <person name="Gosai S."/>
            <person name="Prabakaran S."/>
            <person name="Witkowska E."/>
            <person name="Larue G.E."/>
            <person name="Fisher S."/>
            <person name="Freeman R.M."/>
            <person name="Gunawardena J."/>
            <person name="Chu W."/>
            <person name="Stover N.A."/>
            <person name="Gregory B.D."/>
            <person name="Nowacki M."/>
            <person name="Derisi J."/>
            <person name="Roy S.W."/>
            <person name="Marshall W.F."/>
            <person name="Sood P."/>
        </authorList>
    </citation>
    <scope>NUCLEOTIDE SEQUENCE [LARGE SCALE GENOMIC DNA]</scope>
    <source>
        <strain evidence="8">WM001</strain>
    </source>
</reference>
<evidence type="ECO:0000256" key="3">
    <source>
        <dbReference type="ARBA" id="ARBA00022670"/>
    </source>
</evidence>
<keyword evidence="6" id="KW-0788">Thiol protease</keyword>
<evidence type="ECO:0000256" key="2">
    <source>
        <dbReference type="ARBA" id="ARBA00012759"/>
    </source>
</evidence>
<dbReference type="InterPro" id="IPR001394">
    <property type="entry name" value="Peptidase_C19_UCH"/>
</dbReference>
<dbReference type="GO" id="GO:0006508">
    <property type="term" value="P:proteolysis"/>
    <property type="evidence" value="ECO:0007669"/>
    <property type="project" value="UniProtKB-KW"/>
</dbReference>
<dbReference type="AlphaFoldDB" id="A0A1R2BSR4"/>
<dbReference type="EC" id="3.4.19.12" evidence="2"/>
<dbReference type="Pfam" id="PF00443">
    <property type="entry name" value="UCH"/>
    <property type="match status" value="1"/>
</dbReference>
<proteinExistence type="predicted"/>
<evidence type="ECO:0000313" key="9">
    <source>
        <dbReference type="Proteomes" id="UP000187209"/>
    </source>
</evidence>
<dbReference type="CDD" id="cd02257">
    <property type="entry name" value="Peptidase_C19"/>
    <property type="match status" value="1"/>
</dbReference>
<dbReference type="InterPro" id="IPR050164">
    <property type="entry name" value="Peptidase_C19"/>
</dbReference>
<keyword evidence="4" id="KW-0833">Ubl conjugation pathway</keyword>
<dbReference type="GO" id="GO:0005829">
    <property type="term" value="C:cytosol"/>
    <property type="evidence" value="ECO:0007669"/>
    <property type="project" value="TreeGrafter"/>
</dbReference>
<dbReference type="GO" id="GO:0016579">
    <property type="term" value="P:protein deubiquitination"/>
    <property type="evidence" value="ECO:0007669"/>
    <property type="project" value="InterPro"/>
</dbReference>
<dbReference type="SUPFAM" id="SSF54001">
    <property type="entry name" value="Cysteine proteinases"/>
    <property type="match status" value="1"/>
</dbReference>
<evidence type="ECO:0000313" key="8">
    <source>
        <dbReference type="EMBL" id="OMJ79862.1"/>
    </source>
</evidence>
<dbReference type="Proteomes" id="UP000187209">
    <property type="component" value="Unassembled WGS sequence"/>
</dbReference>